<dbReference type="RefSeq" id="WP_187783921.1">
    <property type="nucleotide sequence ID" value="NZ_JACTVA010000010.1"/>
</dbReference>
<keyword evidence="2" id="KW-0802">TPR repeat</keyword>
<evidence type="ECO:0000256" key="2">
    <source>
        <dbReference type="PROSITE-ProRule" id="PRU00339"/>
    </source>
</evidence>
<dbReference type="PANTHER" id="PTHR46401">
    <property type="entry name" value="GLYCOSYLTRANSFERASE WBBK-RELATED"/>
    <property type="match status" value="1"/>
</dbReference>
<gene>
    <name evidence="4" type="ORF">IBL26_07840</name>
</gene>
<keyword evidence="1" id="KW-0808">Transferase</keyword>
<keyword evidence="5" id="KW-1185">Reference proteome</keyword>
<dbReference type="Gene3D" id="1.25.40.10">
    <property type="entry name" value="Tetratricopeptide repeat domain"/>
    <property type="match status" value="1"/>
</dbReference>
<dbReference type="SMART" id="SM00028">
    <property type="entry name" value="TPR"/>
    <property type="match status" value="3"/>
</dbReference>
<sequence>MASPIIDPDTLLAKADAHRRDKDWMGAADAYRQFTILRPNDWTIIVQEGHCLKEGGKVAEALARYREAEALAPDDADLQVQIGHAQKVLGRWHDAARAYHRALAMNPSSAAARVEAAATAEWLTGPEIDAADRAALSRERDKDPRFAPFLPVPQPADAAIATVFDVTDLLQYFNDRRTPTGIQRVQSGIITRALTAPAAGMAISLAYFEPRQRVWKAVDRHAFTRLCALSAAGADTQDPEWTGMRDAVRRLLNATGAMRFPRDALLVNLGNSWSLTDYFRALRQAQRDHGVRYVPFVHDCVPLIVPEHCLTGLVHSYVRWFSALGLHAHGLLCNSENTRDDLRRHMEALRPGLTPPTHVVRLDADPRGLLPPQGNAAPMEALRALRHDESFALFVATLESRKNHLLVFNAWLKLLREHGAEAIPRLVCVGKPGWHADAALKLLETSPELQRHVLLLPQVSDQELDALYDRCAFTVYNSHYEGWGLPITEALAHGKVTITPRHSALTEAGGDVATYFTPQSLPELTATLEKVILDPAYRAAQEALIRAKGQPRSWDAVKDEALDAIRALAAQPVRPVAEAATVALGQHYKLRRMESPTPALAPAMAELVREGPGWYPLEEWGVSTMAGLATLRLPLPAGTDAPLRLYLEMRAPADMEVELRFHSEGSQAQPFLVSLPAGEPRICLFDLPALPGTSLSIELDSGDGPYALQYGEARRLGVGLLGFMLCRLDDHAARLGMLEEHSLNPVSPALT</sequence>
<evidence type="ECO:0000313" key="5">
    <source>
        <dbReference type="Proteomes" id="UP000626026"/>
    </source>
</evidence>
<accession>A0ABR7RJH9</accession>
<dbReference type="PANTHER" id="PTHR46401:SF2">
    <property type="entry name" value="GLYCOSYLTRANSFERASE WBBK-RELATED"/>
    <property type="match status" value="1"/>
</dbReference>
<feature type="repeat" description="TPR" evidence="2">
    <location>
        <begin position="76"/>
        <end position="109"/>
    </location>
</feature>
<evidence type="ECO:0000256" key="1">
    <source>
        <dbReference type="ARBA" id="ARBA00022679"/>
    </source>
</evidence>
<dbReference type="InterPro" id="IPR001296">
    <property type="entry name" value="Glyco_trans_1"/>
</dbReference>
<organism evidence="4 5">
    <name type="scientific">Teichococcus aerophilus</name>
    <dbReference type="NCBI Taxonomy" id="1224513"/>
    <lineage>
        <taxon>Bacteria</taxon>
        <taxon>Pseudomonadati</taxon>
        <taxon>Pseudomonadota</taxon>
        <taxon>Alphaproteobacteria</taxon>
        <taxon>Acetobacterales</taxon>
        <taxon>Roseomonadaceae</taxon>
        <taxon>Roseomonas</taxon>
    </lineage>
</organism>
<proteinExistence type="predicted"/>
<dbReference type="InterPro" id="IPR011990">
    <property type="entry name" value="TPR-like_helical_dom_sf"/>
</dbReference>
<comment type="caution">
    <text evidence="4">The sequence shown here is derived from an EMBL/GenBank/DDBJ whole genome shotgun (WGS) entry which is preliminary data.</text>
</comment>
<evidence type="ECO:0000313" key="4">
    <source>
        <dbReference type="EMBL" id="MBC9206744.1"/>
    </source>
</evidence>
<name>A0ABR7RJH9_9PROT</name>
<reference evidence="4 5" key="1">
    <citation type="journal article" date="2013" name="Int. J. Syst. Evol. Microbiol.">
        <title>Roseomonas aerophila sp. nov., isolated from air.</title>
        <authorList>
            <person name="Kim S.J."/>
            <person name="Weon H.Y."/>
            <person name="Ahn J.H."/>
            <person name="Hong S.B."/>
            <person name="Seok S.J."/>
            <person name="Whang K.S."/>
            <person name="Kwon S.W."/>
        </authorList>
    </citation>
    <scope>NUCLEOTIDE SEQUENCE [LARGE SCALE GENOMIC DNA]</scope>
    <source>
        <strain evidence="4 5">NBRC 108923</strain>
    </source>
</reference>
<dbReference type="Gene3D" id="3.40.50.2000">
    <property type="entry name" value="Glycogen Phosphorylase B"/>
    <property type="match status" value="1"/>
</dbReference>
<dbReference type="Pfam" id="PF00534">
    <property type="entry name" value="Glycos_transf_1"/>
    <property type="match status" value="1"/>
</dbReference>
<dbReference type="SUPFAM" id="SSF48452">
    <property type="entry name" value="TPR-like"/>
    <property type="match status" value="1"/>
</dbReference>
<dbReference type="PROSITE" id="PS50005">
    <property type="entry name" value="TPR"/>
    <property type="match status" value="1"/>
</dbReference>
<evidence type="ECO:0000259" key="3">
    <source>
        <dbReference type="Pfam" id="PF00534"/>
    </source>
</evidence>
<protein>
    <submittedName>
        <fullName evidence="4">Glycosyltransferase</fullName>
    </submittedName>
</protein>
<dbReference type="InterPro" id="IPR019734">
    <property type="entry name" value="TPR_rpt"/>
</dbReference>
<dbReference type="EMBL" id="JACTVA010000010">
    <property type="protein sequence ID" value="MBC9206744.1"/>
    <property type="molecule type" value="Genomic_DNA"/>
</dbReference>
<dbReference type="CDD" id="cd03809">
    <property type="entry name" value="GT4_MtfB-like"/>
    <property type="match status" value="1"/>
</dbReference>
<dbReference type="Proteomes" id="UP000626026">
    <property type="component" value="Unassembled WGS sequence"/>
</dbReference>
<dbReference type="SUPFAM" id="SSF53756">
    <property type="entry name" value="UDP-Glycosyltransferase/glycogen phosphorylase"/>
    <property type="match status" value="1"/>
</dbReference>
<feature type="domain" description="Glycosyl transferase family 1" evidence="3">
    <location>
        <begin position="385"/>
        <end position="539"/>
    </location>
</feature>